<dbReference type="CDD" id="cd12355">
    <property type="entry name" value="RRM_RBM18"/>
    <property type="match status" value="1"/>
</dbReference>
<evidence type="ECO:0000256" key="5">
    <source>
        <dbReference type="SAM" id="MobiDB-lite"/>
    </source>
</evidence>
<evidence type="ECO:0000256" key="4">
    <source>
        <dbReference type="PROSITE-ProRule" id="PRU00176"/>
    </source>
</evidence>
<dbReference type="GO" id="GO:0003723">
    <property type="term" value="F:RNA binding"/>
    <property type="evidence" value="ECO:0007669"/>
    <property type="project" value="UniProtKB-UniRule"/>
</dbReference>
<evidence type="ECO:0000313" key="8">
    <source>
        <dbReference type="Proteomes" id="UP000070544"/>
    </source>
</evidence>
<proteinExistence type="predicted"/>
<evidence type="ECO:0000256" key="1">
    <source>
        <dbReference type="ARBA" id="ARBA00021141"/>
    </source>
</evidence>
<feature type="compositionally biased region" description="Basic and acidic residues" evidence="5">
    <location>
        <begin position="160"/>
        <end position="175"/>
    </location>
</feature>
<feature type="domain" description="RRM" evidence="6">
    <location>
        <begin position="45"/>
        <end position="126"/>
    </location>
</feature>
<protein>
    <recommendedName>
        <fullName evidence="1">Probable RNA-binding protein 18</fullName>
    </recommendedName>
    <alternativeName>
        <fullName evidence="3">RNA-binding motif protein 18</fullName>
    </alternativeName>
</protein>
<dbReference type="InterPro" id="IPR000504">
    <property type="entry name" value="RRM_dom"/>
</dbReference>
<dbReference type="InterPro" id="IPR035979">
    <property type="entry name" value="RBD_domain_sf"/>
</dbReference>
<feature type="compositionally biased region" description="Gly residues" evidence="5">
    <location>
        <begin position="239"/>
        <end position="248"/>
    </location>
</feature>
<keyword evidence="8" id="KW-1185">Reference proteome</keyword>
<accession>A0A139A9R9</accession>
<dbReference type="InterPro" id="IPR039157">
    <property type="entry name" value="RBM18_RRM"/>
</dbReference>
<reference evidence="7 8" key="1">
    <citation type="journal article" date="2015" name="Genome Biol. Evol.">
        <title>Phylogenomic analyses indicate that early fungi evolved digesting cell walls of algal ancestors of land plants.</title>
        <authorList>
            <person name="Chang Y."/>
            <person name="Wang S."/>
            <person name="Sekimoto S."/>
            <person name="Aerts A.L."/>
            <person name="Choi C."/>
            <person name="Clum A."/>
            <person name="LaButti K.M."/>
            <person name="Lindquist E.A."/>
            <person name="Yee Ngan C."/>
            <person name="Ohm R.A."/>
            <person name="Salamov A.A."/>
            <person name="Grigoriev I.V."/>
            <person name="Spatafora J.W."/>
            <person name="Berbee M.L."/>
        </authorList>
    </citation>
    <scope>NUCLEOTIDE SEQUENCE [LARGE SCALE GENOMIC DNA]</scope>
    <source>
        <strain evidence="7 8">JEL478</strain>
    </source>
</reference>
<dbReference type="SUPFAM" id="SSF54928">
    <property type="entry name" value="RNA-binding domain, RBD"/>
    <property type="match status" value="1"/>
</dbReference>
<dbReference type="PROSITE" id="PS50102">
    <property type="entry name" value="RRM"/>
    <property type="match status" value="1"/>
</dbReference>
<evidence type="ECO:0000313" key="7">
    <source>
        <dbReference type="EMBL" id="KXS13582.1"/>
    </source>
</evidence>
<gene>
    <name evidence="7" type="ORF">M427DRAFT_58403</name>
</gene>
<dbReference type="InterPro" id="IPR012677">
    <property type="entry name" value="Nucleotide-bd_a/b_plait_sf"/>
</dbReference>
<feature type="region of interest" description="Disordered" evidence="5">
    <location>
        <begin position="130"/>
        <end position="175"/>
    </location>
</feature>
<dbReference type="STRING" id="1344416.A0A139A9R9"/>
<organism evidence="7 8">
    <name type="scientific">Gonapodya prolifera (strain JEL478)</name>
    <name type="common">Monoblepharis prolifera</name>
    <dbReference type="NCBI Taxonomy" id="1344416"/>
    <lineage>
        <taxon>Eukaryota</taxon>
        <taxon>Fungi</taxon>
        <taxon>Fungi incertae sedis</taxon>
        <taxon>Chytridiomycota</taxon>
        <taxon>Chytridiomycota incertae sedis</taxon>
        <taxon>Monoblepharidomycetes</taxon>
        <taxon>Monoblepharidales</taxon>
        <taxon>Gonapodyaceae</taxon>
        <taxon>Gonapodya</taxon>
    </lineage>
</organism>
<feature type="compositionally biased region" description="Polar residues" evidence="5">
    <location>
        <begin position="214"/>
        <end position="225"/>
    </location>
</feature>
<dbReference type="AlphaFoldDB" id="A0A139A9R9"/>
<feature type="region of interest" description="Disordered" evidence="5">
    <location>
        <begin position="200"/>
        <end position="263"/>
    </location>
</feature>
<dbReference type="EMBL" id="KQ965776">
    <property type="protein sequence ID" value="KXS13582.1"/>
    <property type="molecule type" value="Genomic_DNA"/>
</dbReference>
<evidence type="ECO:0000256" key="2">
    <source>
        <dbReference type="ARBA" id="ARBA00022884"/>
    </source>
</evidence>
<dbReference type="PANTHER" id="PTHR21245">
    <property type="entry name" value="HETEROGENEOUS NUCLEAR RIBONUCLEOPROTEIN"/>
    <property type="match status" value="1"/>
</dbReference>
<keyword evidence="2 4" id="KW-0694">RNA-binding</keyword>
<evidence type="ECO:0000259" key="6">
    <source>
        <dbReference type="PROSITE" id="PS50102"/>
    </source>
</evidence>
<name>A0A139A9R9_GONPJ</name>
<evidence type="ECO:0000256" key="3">
    <source>
        <dbReference type="ARBA" id="ARBA00030780"/>
    </source>
</evidence>
<sequence length="263" mass="29056">MSLYDEGKGGLIYISTDGKDKDAKRQDGDEAERKAERRAPTILDKRLYIGNIDSSVAEYHIIKLFQPFGKITRIDYMWHKYGPHRGQPKGFCFLEYETHENAMNAIKSMDGKQVKGKHLVVSFSFDPVTNDSPAEGASVPRNTSNFNQHRGGGPVRSGGRSHEGHHGNGSHNKEQGELIVQPKLMTGSIDSRIAALEKRIRDLDSPPPDGAANRSGTAGSTTKVIIQQPQRRDGDGRGRGGYRGYGYGRGDRGRGRGYQPYGR</sequence>
<dbReference type="SMART" id="SM00360">
    <property type="entry name" value="RRM"/>
    <property type="match status" value="1"/>
</dbReference>
<dbReference type="OrthoDB" id="6730379at2759"/>
<dbReference type="Gene3D" id="3.30.70.330">
    <property type="match status" value="1"/>
</dbReference>
<dbReference type="Pfam" id="PF00076">
    <property type="entry name" value="RRM_1"/>
    <property type="match status" value="1"/>
</dbReference>
<dbReference type="Proteomes" id="UP000070544">
    <property type="component" value="Unassembled WGS sequence"/>
</dbReference>